<comment type="caution">
    <text evidence="1">The sequence shown here is derived from an EMBL/GenBank/DDBJ whole genome shotgun (WGS) entry which is preliminary data.</text>
</comment>
<dbReference type="AlphaFoldDB" id="A0A1G2PRC4"/>
<accession>A0A1G2PRC4</accession>
<sequence>MFDYLYLIRKLFQYKAKSVKDFVEFMKREGEGCTVAVEPYTAAKVSAETLVGVIADFHYMLEFTATTIRGRKIKVIYRQRLFMRFGSDRGYADAKNRRNAAIRLFLLGEQKVQELQAKLPKASVNLIGPNGRPMDDAMFAELHKDAVACGVSA</sequence>
<organism evidence="1 2">
    <name type="scientific">Candidatus Terrybacteria bacterium RIFCSPHIGHO2_02_41_19</name>
    <dbReference type="NCBI Taxonomy" id="1802364"/>
    <lineage>
        <taxon>Bacteria</taxon>
        <taxon>Candidatus Terryibacteriota</taxon>
    </lineage>
</organism>
<gene>
    <name evidence="1" type="ORF">A2W59_00980</name>
</gene>
<proteinExistence type="predicted"/>
<dbReference type="EMBL" id="MHSU01000022">
    <property type="protein sequence ID" value="OHA50151.1"/>
    <property type="molecule type" value="Genomic_DNA"/>
</dbReference>
<evidence type="ECO:0000313" key="2">
    <source>
        <dbReference type="Proteomes" id="UP000178646"/>
    </source>
</evidence>
<dbReference type="Proteomes" id="UP000178646">
    <property type="component" value="Unassembled WGS sequence"/>
</dbReference>
<name>A0A1G2PRC4_9BACT</name>
<protein>
    <submittedName>
        <fullName evidence="1">Uncharacterized protein</fullName>
    </submittedName>
</protein>
<reference evidence="1 2" key="1">
    <citation type="journal article" date="2016" name="Nat. Commun.">
        <title>Thousands of microbial genomes shed light on interconnected biogeochemical processes in an aquifer system.</title>
        <authorList>
            <person name="Anantharaman K."/>
            <person name="Brown C.T."/>
            <person name="Hug L.A."/>
            <person name="Sharon I."/>
            <person name="Castelle C.J."/>
            <person name="Probst A.J."/>
            <person name="Thomas B.C."/>
            <person name="Singh A."/>
            <person name="Wilkins M.J."/>
            <person name="Karaoz U."/>
            <person name="Brodie E.L."/>
            <person name="Williams K.H."/>
            <person name="Hubbard S.S."/>
            <person name="Banfield J.F."/>
        </authorList>
    </citation>
    <scope>NUCLEOTIDE SEQUENCE [LARGE SCALE GENOMIC DNA]</scope>
</reference>
<evidence type="ECO:0000313" key="1">
    <source>
        <dbReference type="EMBL" id="OHA50151.1"/>
    </source>
</evidence>